<gene>
    <name evidence="2" type="ORF">LCGC14_2454210</name>
</gene>
<organism evidence="2">
    <name type="scientific">marine sediment metagenome</name>
    <dbReference type="NCBI Taxonomy" id="412755"/>
    <lineage>
        <taxon>unclassified sequences</taxon>
        <taxon>metagenomes</taxon>
        <taxon>ecological metagenomes</taxon>
    </lineage>
</organism>
<feature type="non-terminal residue" evidence="2">
    <location>
        <position position="1"/>
    </location>
</feature>
<sequence>DLGLRINHPRALVVLCLVSLVFLTYTMVESGRALDIAIIELRHCAICWIRQ</sequence>
<protein>
    <submittedName>
        <fullName evidence="2">Uncharacterized protein</fullName>
    </submittedName>
</protein>
<keyword evidence="1" id="KW-1133">Transmembrane helix</keyword>
<dbReference type="EMBL" id="LAZR01038047">
    <property type="protein sequence ID" value="KKL20567.1"/>
    <property type="molecule type" value="Genomic_DNA"/>
</dbReference>
<proteinExistence type="predicted"/>
<accession>A0A0F9C2S8</accession>
<feature type="transmembrane region" description="Helical" evidence="1">
    <location>
        <begin position="12"/>
        <end position="28"/>
    </location>
</feature>
<comment type="caution">
    <text evidence="2">The sequence shown here is derived from an EMBL/GenBank/DDBJ whole genome shotgun (WGS) entry which is preliminary data.</text>
</comment>
<evidence type="ECO:0000256" key="1">
    <source>
        <dbReference type="SAM" id="Phobius"/>
    </source>
</evidence>
<evidence type="ECO:0000313" key="2">
    <source>
        <dbReference type="EMBL" id="KKL20567.1"/>
    </source>
</evidence>
<keyword evidence="1" id="KW-0812">Transmembrane</keyword>
<dbReference type="AlphaFoldDB" id="A0A0F9C2S8"/>
<name>A0A0F9C2S8_9ZZZZ</name>
<reference evidence="2" key="1">
    <citation type="journal article" date="2015" name="Nature">
        <title>Complex archaea that bridge the gap between prokaryotes and eukaryotes.</title>
        <authorList>
            <person name="Spang A."/>
            <person name="Saw J.H."/>
            <person name="Jorgensen S.L."/>
            <person name="Zaremba-Niedzwiedzka K."/>
            <person name="Martijn J."/>
            <person name="Lind A.E."/>
            <person name="van Eijk R."/>
            <person name="Schleper C."/>
            <person name="Guy L."/>
            <person name="Ettema T.J."/>
        </authorList>
    </citation>
    <scope>NUCLEOTIDE SEQUENCE</scope>
</reference>
<keyword evidence="1" id="KW-0472">Membrane</keyword>